<evidence type="ECO:0000256" key="2">
    <source>
        <dbReference type="ARBA" id="ARBA00022692"/>
    </source>
</evidence>
<protein>
    <recommendedName>
        <fullName evidence="6">TIR domain-containing protein</fullName>
    </recommendedName>
</protein>
<sequence>MDNNYDFFISYNHEDEQWATWIAKTLEDSGYTTIIQAWDFKPGNNFILEMQKAVTNSHKTLLVLSKNYNDSAFCQPEWAAAIKLDPMGNDRRVIPVRIENITPSGLLSQIVYIDLCNLSEEDAKDSLIKGVRDDNLRKEKKVVFPRNDMRYAAVAEKKQPYKFIFTFNKDCIVEPISARTKNNLREWFINGCVEDFEVIINDERVEVCYGYLKKIMKKIQQEEELTEEEEHMYDLYMKVIKQCEHEVALKKQACDFFLKDEFLHGYFWINSCFKLYPFIEQILNFECFNDEKMSDSSYIALDFYVYPRPKECHSYFTAPLEREKVEKVFGKITNYNVFGDVLDLEKELLKEVAIYYYFFLAREIINFDMKKIVENKQVMNLLNFQIGLH</sequence>
<evidence type="ECO:0000313" key="7">
    <source>
        <dbReference type="EMBL" id="OUQ03495.1"/>
    </source>
</evidence>
<dbReference type="InterPro" id="IPR000157">
    <property type="entry name" value="TIR_dom"/>
</dbReference>
<dbReference type="EMBL" id="NFLB01000019">
    <property type="protein sequence ID" value="OUQ03495.1"/>
    <property type="molecule type" value="Genomic_DNA"/>
</dbReference>
<dbReference type="GO" id="GO:0007165">
    <property type="term" value="P:signal transduction"/>
    <property type="evidence" value="ECO:0007669"/>
    <property type="project" value="InterPro"/>
</dbReference>
<evidence type="ECO:0000256" key="5">
    <source>
        <dbReference type="ARBA" id="ARBA00023136"/>
    </source>
</evidence>
<evidence type="ECO:0000256" key="3">
    <source>
        <dbReference type="ARBA" id="ARBA00022729"/>
    </source>
</evidence>
<dbReference type="Proteomes" id="UP000196258">
    <property type="component" value="Unassembled WGS sequence"/>
</dbReference>
<dbReference type="RefSeq" id="WP_087258358.1">
    <property type="nucleotide sequence ID" value="NZ_JBKXQP010000030.1"/>
</dbReference>
<name>A0A1Y4QE01_9FIRM</name>
<evidence type="ECO:0000259" key="6">
    <source>
        <dbReference type="PROSITE" id="PS50104"/>
    </source>
</evidence>
<dbReference type="InterPro" id="IPR035897">
    <property type="entry name" value="Toll_tir_struct_dom_sf"/>
</dbReference>
<dbReference type="PANTHER" id="PTHR24365">
    <property type="entry name" value="TOLL-LIKE RECEPTOR"/>
    <property type="match status" value="1"/>
</dbReference>
<dbReference type="PROSITE" id="PS50104">
    <property type="entry name" value="TIR"/>
    <property type="match status" value="1"/>
</dbReference>
<comment type="caution">
    <text evidence="7">The sequence shown here is derived from an EMBL/GenBank/DDBJ whole genome shotgun (WGS) entry which is preliminary data.</text>
</comment>
<dbReference type="GO" id="GO:0005886">
    <property type="term" value="C:plasma membrane"/>
    <property type="evidence" value="ECO:0007669"/>
    <property type="project" value="TreeGrafter"/>
</dbReference>
<feature type="domain" description="TIR" evidence="6">
    <location>
        <begin position="3"/>
        <end position="135"/>
    </location>
</feature>
<dbReference type="GO" id="GO:0038023">
    <property type="term" value="F:signaling receptor activity"/>
    <property type="evidence" value="ECO:0007669"/>
    <property type="project" value="TreeGrafter"/>
</dbReference>
<reference evidence="8" key="1">
    <citation type="submission" date="2017-04" db="EMBL/GenBank/DDBJ databases">
        <title>Function of individual gut microbiota members based on whole genome sequencing of pure cultures obtained from chicken caecum.</title>
        <authorList>
            <person name="Medvecky M."/>
            <person name="Cejkova D."/>
            <person name="Polansky O."/>
            <person name="Karasova D."/>
            <person name="Kubasova T."/>
            <person name="Cizek A."/>
            <person name="Rychlik I."/>
        </authorList>
    </citation>
    <scope>NUCLEOTIDE SEQUENCE [LARGE SCALE GENOMIC DNA]</scope>
    <source>
        <strain evidence="8">An149</strain>
    </source>
</reference>
<comment type="subcellular location">
    <subcellularLocation>
        <location evidence="1">Membrane</location>
    </subcellularLocation>
</comment>
<proteinExistence type="predicted"/>
<keyword evidence="3" id="KW-0732">Signal</keyword>
<dbReference type="AlphaFoldDB" id="A0A1Y4QE01"/>
<dbReference type="SMART" id="SM00255">
    <property type="entry name" value="TIR"/>
    <property type="match status" value="1"/>
</dbReference>
<keyword evidence="2" id="KW-0812">Transmembrane</keyword>
<organism evidence="7 8">
    <name type="scientific">Thomasclavelia spiroformis</name>
    <dbReference type="NCBI Taxonomy" id="29348"/>
    <lineage>
        <taxon>Bacteria</taxon>
        <taxon>Bacillati</taxon>
        <taxon>Bacillota</taxon>
        <taxon>Erysipelotrichia</taxon>
        <taxon>Erysipelotrichales</taxon>
        <taxon>Coprobacillaceae</taxon>
        <taxon>Thomasclavelia</taxon>
    </lineage>
</organism>
<dbReference type="Pfam" id="PF13676">
    <property type="entry name" value="TIR_2"/>
    <property type="match status" value="1"/>
</dbReference>
<gene>
    <name evidence="7" type="ORF">B5E91_12665</name>
</gene>
<dbReference type="PANTHER" id="PTHR24365:SF541">
    <property type="entry name" value="PROTEIN TOLL-RELATED"/>
    <property type="match status" value="1"/>
</dbReference>
<keyword evidence="5" id="KW-0472">Membrane</keyword>
<keyword evidence="4" id="KW-1133">Transmembrane helix</keyword>
<accession>A0A1Y4QE01</accession>
<evidence type="ECO:0000313" key="8">
    <source>
        <dbReference type="Proteomes" id="UP000196258"/>
    </source>
</evidence>
<dbReference type="Gene3D" id="3.40.50.10140">
    <property type="entry name" value="Toll/interleukin-1 receptor homology (TIR) domain"/>
    <property type="match status" value="1"/>
</dbReference>
<evidence type="ECO:0000256" key="1">
    <source>
        <dbReference type="ARBA" id="ARBA00004370"/>
    </source>
</evidence>
<evidence type="ECO:0000256" key="4">
    <source>
        <dbReference type="ARBA" id="ARBA00022989"/>
    </source>
</evidence>
<dbReference type="SUPFAM" id="SSF52200">
    <property type="entry name" value="Toll/Interleukin receptor TIR domain"/>
    <property type="match status" value="1"/>
</dbReference>